<name>A0A1W0WTA4_HYPEX</name>
<evidence type="ECO:0000313" key="4">
    <source>
        <dbReference type="Proteomes" id="UP000192578"/>
    </source>
</evidence>
<comment type="caution">
    <text evidence="3">The sequence shown here is derived from an EMBL/GenBank/DDBJ whole genome shotgun (WGS) entry which is preliminary data.</text>
</comment>
<feature type="signal peptide" evidence="2">
    <location>
        <begin position="1"/>
        <end position="25"/>
    </location>
</feature>
<organism evidence="3 4">
    <name type="scientific">Hypsibius exemplaris</name>
    <name type="common">Freshwater tardigrade</name>
    <dbReference type="NCBI Taxonomy" id="2072580"/>
    <lineage>
        <taxon>Eukaryota</taxon>
        <taxon>Metazoa</taxon>
        <taxon>Ecdysozoa</taxon>
        <taxon>Tardigrada</taxon>
        <taxon>Eutardigrada</taxon>
        <taxon>Parachela</taxon>
        <taxon>Hypsibioidea</taxon>
        <taxon>Hypsibiidae</taxon>
        <taxon>Hypsibius</taxon>
    </lineage>
</organism>
<evidence type="ECO:0000256" key="1">
    <source>
        <dbReference type="SAM" id="MobiDB-lite"/>
    </source>
</evidence>
<accession>A0A1W0WTA4</accession>
<dbReference type="EMBL" id="MTYJ01000050">
    <property type="protein sequence ID" value="OQV18415.1"/>
    <property type="molecule type" value="Genomic_DNA"/>
</dbReference>
<gene>
    <name evidence="3" type="ORF">BV898_07618</name>
</gene>
<protein>
    <submittedName>
        <fullName evidence="3">Uncharacterized protein</fullName>
    </submittedName>
</protein>
<dbReference type="Proteomes" id="UP000192578">
    <property type="component" value="Unassembled WGS sequence"/>
</dbReference>
<reference evidence="4" key="1">
    <citation type="submission" date="2017-01" db="EMBL/GenBank/DDBJ databases">
        <title>Comparative genomics of anhydrobiosis in the tardigrade Hypsibius dujardini.</title>
        <authorList>
            <person name="Yoshida Y."/>
            <person name="Koutsovoulos G."/>
            <person name="Laetsch D."/>
            <person name="Stevens L."/>
            <person name="Kumar S."/>
            <person name="Horikawa D."/>
            <person name="Ishino K."/>
            <person name="Komine S."/>
            <person name="Tomita M."/>
            <person name="Blaxter M."/>
            <person name="Arakawa K."/>
        </authorList>
    </citation>
    <scope>NUCLEOTIDE SEQUENCE [LARGE SCALE GENOMIC DNA]</scope>
    <source>
        <strain evidence="4">Z151</strain>
    </source>
</reference>
<feature type="chain" id="PRO_5013071408" evidence="2">
    <location>
        <begin position="26"/>
        <end position="134"/>
    </location>
</feature>
<dbReference type="OrthoDB" id="10430831at2759"/>
<feature type="region of interest" description="Disordered" evidence="1">
    <location>
        <begin position="112"/>
        <end position="134"/>
    </location>
</feature>
<proteinExistence type="predicted"/>
<dbReference type="AlphaFoldDB" id="A0A1W0WTA4"/>
<evidence type="ECO:0000313" key="3">
    <source>
        <dbReference type="EMBL" id="OQV18415.1"/>
    </source>
</evidence>
<sequence>MAECLYYVWTSALIAVISMIGQTSGQEGAEVPPVPPGAAIARAEVYNITGYLVNIPPVPLAFTYPGPLPIPGVSWPMMSGTKYIAEGRFPYNGYVGTQSAYLQNINYINQPRPYRRRRSAEQDSPGAHRRLPVF</sequence>
<keyword evidence="2" id="KW-0732">Signal</keyword>
<keyword evidence="4" id="KW-1185">Reference proteome</keyword>
<evidence type="ECO:0000256" key="2">
    <source>
        <dbReference type="SAM" id="SignalP"/>
    </source>
</evidence>